<dbReference type="RefSeq" id="WP_201696388.1">
    <property type="nucleotide sequence ID" value="NZ_CAJHCQ010000006.1"/>
</dbReference>
<proteinExistence type="predicted"/>
<evidence type="ECO:0000259" key="1">
    <source>
        <dbReference type="SMART" id="SM01008"/>
    </source>
</evidence>
<name>A0ABM8NM17_9BURK</name>
<keyword evidence="2" id="KW-0560">Oxidoreductase</keyword>
<dbReference type="EC" id="1.3.99.16" evidence="2"/>
<dbReference type="SMART" id="SM01008">
    <property type="entry name" value="Ald_Xan_dh_C"/>
    <property type="match status" value="1"/>
</dbReference>
<organism evidence="2 3">
    <name type="scientific">Paraburkholderia hiiakae</name>
    <dbReference type="NCBI Taxonomy" id="1081782"/>
    <lineage>
        <taxon>Bacteria</taxon>
        <taxon>Pseudomonadati</taxon>
        <taxon>Pseudomonadota</taxon>
        <taxon>Betaproteobacteria</taxon>
        <taxon>Burkholderiales</taxon>
        <taxon>Burkholderiaceae</taxon>
        <taxon>Paraburkholderia</taxon>
    </lineage>
</organism>
<dbReference type="Gene3D" id="3.90.1170.50">
    <property type="entry name" value="Aldehyde oxidase/xanthine dehydrogenase, a/b hammerhead"/>
    <property type="match status" value="1"/>
</dbReference>
<dbReference type="InterPro" id="IPR012368">
    <property type="entry name" value="OxRdtase_Mopterin-bd_su_IorB"/>
</dbReference>
<dbReference type="InterPro" id="IPR000674">
    <property type="entry name" value="Ald_Oxase/Xan_DH_a/b"/>
</dbReference>
<dbReference type="PROSITE" id="PS51318">
    <property type="entry name" value="TAT"/>
    <property type="match status" value="1"/>
</dbReference>
<dbReference type="InterPro" id="IPR037165">
    <property type="entry name" value="AldOxase/xan_DH_Mopterin-bd_sf"/>
</dbReference>
<dbReference type="InterPro" id="IPR052516">
    <property type="entry name" value="N-heterocyclic_Hydroxylase"/>
</dbReference>
<dbReference type="EMBL" id="CAJHCQ010000006">
    <property type="protein sequence ID" value="CAD6532721.1"/>
    <property type="molecule type" value="Genomic_DNA"/>
</dbReference>
<feature type="domain" description="Aldehyde oxidase/xanthine dehydrogenase a/b hammerhead" evidence="1">
    <location>
        <begin position="221"/>
        <end position="299"/>
    </location>
</feature>
<sequence length="734" mass="78892">MGDTEKIASLSSRGVSRRRFIQHASAIAGGGLLLGFHIMTRAAEISAPSAARTDFVANAFIRIAADDTVTLIMPSVEMGQGVYTSMSMLLAEELDVDLGRVKTEHAPADRQHYGNPIYIEQLTGGSTTTMGWFMPLRKAGASARYMLVSAAAGQWNVDPAALRTHDGMVIHDASGRSARYGSLVDRAATVKPPAAPALKDASRFRYIGKPVRRIDTPDKVNGKTEYGIDVVLPGMKFATLQSSPVFGGKVAHVDDSKTLEVPGVRQVVVLDDLVAVVGDHMWAAKQGLAALTVTWNDGPNANLSQDELWAALEKGAQSPGVPAKKAGDAPGHLSGDGIYEATYELPFLAHAAMEPMNCTVDVRADACEVWVGTQAMGKARDAAAAASGLKTEQVTIHNHIIGGGFGRRLEMDGISKAVRIGKHVSGPMKVVYTREEDVQQENYRPMYHMHVRAKIQDGKILALHHRITGPALLARWLPEFFIKNVDLDAVEGAVDMPYAVPNVLIEYVRQETPIPTSFWRGVGPNANVFAIESLVDKIAHVTNTDPLAFRRRMLQGNPRALGVLDLAAEKAGWLHPLTPGPVGTRVGRGIAVLSAFGSYLACVAEVSVSDDGNVSVTRTVTATDVGFIVNPDTLEAQVQGGTIFGITAVLYGQVTVERGRIQQSNFHDYRVLRFDELPQIETFFVPSNEKPGGIGEPGTVVVQPAIVNAVYAATGVQLTRMPINPKLLQKQVTT</sequence>
<dbReference type="Gene3D" id="3.30.365.10">
    <property type="entry name" value="Aldehyde oxidase/xanthine dehydrogenase, molybdopterin binding domain"/>
    <property type="match status" value="4"/>
</dbReference>
<dbReference type="GO" id="GO:0047121">
    <property type="term" value="F:isoquinoline 1-oxidoreductase activity"/>
    <property type="evidence" value="ECO:0007669"/>
    <property type="project" value="UniProtKB-EC"/>
</dbReference>
<reference evidence="2 3" key="1">
    <citation type="submission" date="2020-10" db="EMBL/GenBank/DDBJ databases">
        <authorList>
            <person name="Peeters C."/>
        </authorList>
    </citation>
    <scope>NUCLEOTIDE SEQUENCE [LARGE SCALE GENOMIC DNA]</scope>
    <source>
        <strain evidence="2 3">LMG 27952</strain>
    </source>
</reference>
<comment type="caution">
    <text evidence="2">The sequence shown here is derived from an EMBL/GenBank/DDBJ whole genome shotgun (WGS) entry which is preliminary data.</text>
</comment>
<dbReference type="Proteomes" id="UP000656319">
    <property type="component" value="Unassembled WGS sequence"/>
</dbReference>
<dbReference type="PANTHER" id="PTHR47495">
    <property type="entry name" value="ALDEHYDE DEHYDROGENASE"/>
    <property type="match status" value="1"/>
</dbReference>
<accession>A0ABM8NM17</accession>
<keyword evidence="3" id="KW-1185">Reference proteome</keyword>
<dbReference type="PANTHER" id="PTHR47495:SF2">
    <property type="entry name" value="ALDEHYDE DEHYDROGENASE"/>
    <property type="match status" value="1"/>
</dbReference>
<dbReference type="InterPro" id="IPR046867">
    <property type="entry name" value="AldOxase/xan_DH_MoCoBD2"/>
</dbReference>
<dbReference type="SUPFAM" id="SSF56003">
    <property type="entry name" value="Molybdenum cofactor-binding domain"/>
    <property type="match status" value="2"/>
</dbReference>
<dbReference type="InterPro" id="IPR006311">
    <property type="entry name" value="TAT_signal"/>
</dbReference>
<evidence type="ECO:0000313" key="2">
    <source>
        <dbReference type="EMBL" id="CAD6532721.1"/>
    </source>
</evidence>
<gene>
    <name evidence="2" type="primary">iorB_2</name>
    <name evidence="2" type="ORF">LMG27952_02652</name>
</gene>
<dbReference type="InterPro" id="IPR008274">
    <property type="entry name" value="AldOxase/xan_DH_MoCoBD1"/>
</dbReference>
<dbReference type="Pfam" id="PF02738">
    <property type="entry name" value="MoCoBD_1"/>
    <property type="match status" value="1"/>
</dbReference>
<dbReference type="PIRSF" id="PIRSF036389">
    <property type="entry name" value="IOR_B"/>
    <property type="match status" value="1"/>
</dbReference>
<protein>
    <submittedName>
        <fullName evidence="2">Isoquinoline 1-oxidoreductase subunit beta</fullName>
        <ecNumber evidence="2">1.3.99.16</ecNumber>
    </submittedName>
</protein>
<dbReference type="Pfam" id="PF20256">
    <property type="entry name" value="MoCoBD_2"/>
    <property type="match status" value="2"/>
</dbReference>
<evidence type="ECO:0000313" key="3">
    <source>
        <dbReference type="Proteomes" id="UP000656319"/>
    </source>
</evidence>